<dbReference type="AlphaFoldDB" id="A0A6D2J8X4"/>
<keyword evidence="2" id="KW-1185">Reference proteome</keyword>
<accession>A0A6D2J8X4</accession>
<evidence type="ECO:0000313" key="1">
    <source>
        <dbReference type="EMBL" id="CAA7036437.1"/>
    </source>
</evidence>
<comment type="caution">
    <text evidence="1">The sequence shown here is derived from an EMBL/GenBank/DDBJ whole genome shotgun (WGS) entry which is preliminary data.</text>
</comment>
<proteinExistence type="predicted"/>
<reference evidence="1" key="1">
    <citation type="submission" date="2020-01" db="EMBL/GenBank/DDBJ databases">
        <authorList>
            <person name="Mishra B."/>
        </authorList>
    </citation>
    <scope>NUCLEOTIDE SEQUENCE [LARGE SCALE GENOMIC DNA]</scope>
</reference>
<dbReference type="Proteomes" id="UP000467841">
    <property type="component" value="Unassembled WGS sequence"/>
</dbReference>
<protein>
    <submittedName>
        <fullName evidence="1">Uncharacterized protein</fullName>
    </submittedName>
</protein>
<organism evidence="1 2">
    <name type="scientific">Microthlaspi erraticum</name>
    <dbReference type="NCBI Taxonomy" id="1685480"/>
    <lineage>
        <taxon>Eukaryota</taxon>
        <taxon>Viridiplantae</taxon>
        <taxon>Streptophyta</taxon>
        <taxon>Embryophyta</taxon>
        <taxon>Tracheophyta</taxon>
        <taxon>Spermatophyta</taxon>
        <taxon>Magnoliopsida</taxon>
        <taxon>eudicotyledons</taxon>
        <taxon>Gunneridae</taxon>
        <taxon>Pentapetalae</taxon>
        <taxon>rosids</taxon>
        <taxon>malvids</taxon>
        <taxon>Brassicales</taxon>
        <taxon>Brassicaceae</taxon>
        <taxon>Coluteocarpeae</taxon>
        <taxon>Microthlaspi</taxon>
    </lineage>
</organism>
<sequence>MFQSASLTSAQLTPSLCLQSRKSLEYFHALNSSLLVNRMEPHLVVLIFRLFIDSFSHENLQNDLCLISLMDGFPTNIIANFKRLMVRLM</sequence>
<dbReference type="EMBL" id="CACVBM020001163">
    <property type="protein sequence ID" value="CAA7036437.1"/>
    <property type="molecule type" value="Genomic_DNA"/>
</dbReference>
<gene>
    <name evidence="1" type="ORF">MERR_LOCUS23672</name>
</gene>
<evidence type="ECO:0000313" key="2">
    <source>
        <dbReference type="Proteomes" id="UP000467841"/>
    </source>
</evidence>
<name>A0A6D2J8X4_9BRAS</name>